<sequence length="151" mass="16774">MDLVGSVLGLIYTGLRSKQIEEHLTGCASTSDQSATHTEVMPPNNLLGNACLKKKEVRVRSSKRKRNWLDKKRNIGQQQQSKKSKSLKKQKTKENALQVGAAQVVEDSFAIDKEPGEYMHLNSFTQLLTGPINVDLLVDDAFLVMRSCSGE</sequence>
<evidence type="ECO:0000313" key="3">
    <source>
        <dbReference type="Proteomes" id="UP000006038"/>
    </source>
</evidence>
<feature type="region of interest" description="Disordered" evidence="1">
    <location>
        <begin position="57"/>
        <end position="94"/>
    </location>
</feature>
<accession>J3MSM4</accession>
<evidence type="ECO:0000256" key="1">
    <source>
        <dbReference type="SAM" id="MobiDB-lite"/>
    </source>
</evidence>
<organism evidence="2">
    <name type="scientific">Oryza brachyantha</name>
    <name type="common">malo sina</name>
    <dbReference type="NCBI Taxonomy" id="4533"/>
    <lineage>
        <taxon>Eukaryota</taxon>
        <taxon>Viridiplantae</taxon>
        <taxon>Streptophyta</taxon>
        <taxon>Embryophyta</taxon>
        <taxon>Tracheophyta</taxon>
        <taxon>Spermatophyta</taxon>
        <taxon>Magnoliopsida</taxon>
        <taxon>Liliopsida</taxon>
        <taxon>Poales</taxon>
        <taxon>Poaceae</taxon>
        <taxon>BOP clade</taxon>
        <taxon>Oryzoideae</taxon>
        <taxon>Oryzeae</taxon>
        <taxon>Oryzinae</taxon>
        <taxon>Oryza</taxon>
    </lineage>
</organism>
<reference evidence="2" key="1">
    <citation type="journal article" date="2013" name="Nat. Commun.">
        <title>Whole-genome sequencing of Oryza brachyantha reveals mechanisms underlying Oryza genome evolution.</title>
        <authorList>
            <person name="Chen J."/>
            <person name="Huang Q."/>
            <person name="Gao D."/>
            <person name="Wang J."/>
            <person name="Lang Y."/>
            <person name="Liu T."/>
            <person name="Li B."/>
            <person name="Bai Z."/>
            <person name="Luis Goicoechea J."/>
            <person name="Liang C."/>
            <person name="Chen C."/>
            <person name="Zhang W."/>
            <person name="Sun S."/>
            <person name="Liao Y."/>
            <person name="Zhang X."/>
            <person name="Yang L."/>
            <person name="Song C."/>
            <person name="Wang M."/>
            <person name="Shi J."/>
            <person name="Liu G."/>
            <person name="Liu J."/>
            <person name="Zhou H."/>
            <person name="Zhou W."/>
            <person name="Yu Q."/>
            <person name="An N."/>
            <person name="Chen Y."/>
            <person name="Cai Q."/>
            <person name="Wang B."/>
            <person name="Liu B."/>
            <person name="Min J."/>
            <person name="Huang Y."/>
            <person name="Wu H."/>
            <person name="Li Z."/>
            <person name="Zhang Y."/>
            <person name="Yin Y."/>
            <person name="Song W."/>
            <person name="Jiang J."/>
            <person name="Jackson S.A."/>
            <person name="Wing R.A."/>
            <person name="Wang J."/>
            <person name="Chen M."/>
        </authorList>
    </citation>
    <scope>NUCLEOTIDE SEQUENCE [LARGE SCALE GENOMIC DNA]</scope>
    <source>
        <strain evidence="2">cv. IRGC 101232</strain>
    </source>
</reference>
<feature type="compositionally biased region" description="Basic residues" evidence="1">
    <location>
        <begin position="82"/>
        <end position="91"/>
    </location>
</feature>
<dbReference type="EnsemblPlants" id="OB08G21040.1">
    <property type="protein sequence ID" value="OB08G21040.1"/>
    <property type="gene ID" value="OB08G21040"/>
</dbReference>
<protein>
    <submittedName>
        <fullName evidence="2">Uncharacterized protein</fullName>
    </submittedName>
</protein>
<reference evidence="2" key="2">
    <citation type="submission" date="2013-04" db="UniProtKB">
        <authorList>
            <consortium name="EnsemblPlants"/>
        </authorList>
    </citation>
    <scope>IDENTIFICATION</scope>
</reference>
<name>J3MSM4_ORYBR</name>
<dbReference type="Gramene" id="OB08G21040.1">
    <property type="protein sequence ID" value="OB08G21040.1"/>
    <property type="gene ID" value="OB08G21040"/>
</dbReference>
<dbReference type="Proteomes" id="UP000006038">
    <property type="component" value="Chromosome 8"/>
</dbReference>
<feature type="compositionally biased region" description="Basic residues" evidence="1">
    <location>
        <begin position="57"/>
        <end position="66"/>
    </location>
</feature>
<evidence type="ECO:0000313" key="2">
    <source>
        <dbReference type="EnsemblPlants" id="OB08G21040.1"/>
    </source>
</evidence>
<keyword evidence="3" id="KW-1185">Reference proteome</keyword>
<proteinExistence type="predicted"/>
<dbReference type="HOGENOM" id="CLU_1734306_0_0_1"/>
<dbReference type="AlphaFoldDB" id="J3MSM4"/>